<dbReference type="OrthoDB" id="154708at2"/>
<dbReference type="AlphaFoldDB" id="A0A1I0P1Y7"/>
<evidence type="ECO:0000313" key="1">
    <source>
        <dbReference type="EMBL" id="SEW08164.1"/>
    </source>
</evidence>
<proteinExistence type="predicted"/>
<dbReference type="STRING" id="1173584.SAMN05444851_1285"/>
<accession>A0A1I0P1Y7</accession>
<dbReference type="EMBL" id="FOJB01000001">
    <property type="protein sequence ID" value="SEW08164.1"/>
    <property type="molecule type" value="Genomic_DNA"/>
</dbReference>
<sequence>MTSPPDPQDMSALVADCAACAGLCCVAPGFDAGDDFAFDKRALAPCRHLGDDNLCRIHETLEDQGFPGCARFDCKGAGPYVMTHIFPRKRWRKDRETLEAIAEAYRRMRAICDMIELFRAAERLPLSPAQETARRDMLDRLLPRPAWTADTLAQAEQGGILSDARAVLSGFRDAATRHQVLRPPCPEHRLS</sequence>
<protein>
    <submittedName>
        <fullName evidence="1">Uncharacterized protein</fullName>
    </submittedName>
</protein>
<gene>
    <name evidence="1" type="ORF">SAMN05444851_1285</name>
</gene>
<dbReference type="RefSeq" id="WP_143064293.1">
    <property type="nucleotide sequence ID" value="NZ_FOJB01000001.1"/>
</dbReference>
<keyword evidence="2" id="KW-1185">Reference proteome</keyword>
<dbReference type="Proteomes" id="UP000199650">
    <property type="component" value="Unassembled WGS sequence"/>
</dbReference>
<reference evidence="1 2" key="1">
    <citation type="submission" date="2016-10" db="EMBL/GenBank/DDBJ databases">
        <authorList>
            <person name="de Groot N.N."/>
        </authorList>
    </citation>
    <scope>NUCLEOTIDE SEQUENCE [LARGE SCALE GENOMIC DNA]</scope>
    <source>
        <strain evidence="1 2">DSM 29439</strain>
    </source>
</reference>
<evidence type="ECO:0000313" key="2">
    <source>
        <dbReference type="Proteomes" id="UP000199650"/>
    </source>
</evidence>
<organism evidence="1 2">
    <name type="scientific">Aliiroseovarius sediminilitoris</name>
    <dbReference type="NCBI Taxonomy" id="1173584"/>
    <lineage>
        <taxon>Bacteria</taxon>
        <taxon>Pseudomonadati</taxon>
        <taxon>Pseudomonadota</taxon>
        <taxon>Alphaproteobacteria</taxon>
        <taxon>Rhodobacterales</taxon>
        <taxon>Paracoccaceae</taxon>
        <taxon>Aliiroseovarius</taxon>
    </lineage>
</organism>
<name>A0A1I0P1Y7_9RHOB</name>